<feature type="chain" id="PRO_5002433327" evidence="1">
    <location>
        <begin position="24"/>
        <end position="55"/>
    </location>
</feature>
<protein>
    <submittedName>
        <fullName evidence="2">Uncharacterized protein</fullName>
    </submittedName>
</protein>
<organism evidence="2">
    <name type="scientific">Anguilla anguilla</name>
    <name type="common">European freshwater eel</name>
    <name type="synonym">Muraena anguilla</name>
    <dbReference type="NCBI Taxonomy" id="7936"/>
    <lineage>
        <taxon>Eukaryota</taxon>
        <taxon>Metazoa</taxon>
        <taxon>Chordata</taxon>
        <taxon>Craniata</taxon>
        <taxon>Vertebrata</taxon>
        <taxon>Euteleostomi</taxon>
        <taxon>Actinopterygii</taxon>
        <taxon>Neopterygii</taxon>
        <taxon>Teleostei</taxon>
        <taxon>Anguilliformes</taxon>
        <taxon>Anguillidae</taxon>
        <taxon>Anguilla</taxon>
    </lineage>
</organism>
<reference evidence="2" key="1">
    <citation type="submission" date="2014-11" db="EMBL/GenBank/DDBJ databases">
        <authorList>
            <person name="Amaro Gonzalez C."/>
        </authorList>
    </citation>
    <scope>NUCLEOTIDE SEQUENCE</scope>
</reference>
<dbReference type="EMBL" id="GBXM01040203">
    <property type="protein sequence ID" value="JAH68374.1"/>
    <property type="molecule type" value="Transcribed_RNA"/>
</dbReference>
<dbReference type="AlphaFoldDB" id="A0A0E9UR82"/>
<accession>A0A0E9UR82</accession>
<sequence>MTGVHSFQVTFVLFPVKLFLASASDVSALRGGKFMEKVHACGLANRKQCAGDKGK</sequence>
<keyword evidence="1" id="KW-0732">Signal</keyword>
<evidence type="ECO:0000313" key="2">
    <source>
        <dbReference type="EMBL" id="JAH68374.1"/>
    </source>
</evidence>
<proteinExistence type="predicted"/>
<evidence type="ECO:0000256" key="1">
    <source>
        <dbReference type="SAM" id="SignalP"/>
    </source>
</evidence>
<name>A0A0E9UR82_ANGAN</name>
<feature type="signal peptide" evidence="1">
    <location>
        <begin position="1"/>
        <end position="23"/>
    </location>
</feature>
<reference evidence="2" key="2">
    <citation type="journal article" date="2015" name="Fish Shellfish Immunol.">
        <title>Early steps in the European eel (Anguilla anguilla)-Vibrio vulnificus interaction in the gills: Role of the RtxA13 toxin.</title>
        <authorList>
            <person name="Callol A."/>
            <person name="Pajuelo D."/>
            <person name="Ebbesson L."/>
            <person name="Teles M."/>
            <person name="MacKenzie S."/>
            <person name="Amaro C."/>
        </authorList>
    </citation>
    <scope>NUCLEOTIDE SEQUENCE</scope>
</reference>